<dbReference type="Proteomes" id="UP000198424">
    <property type="component" value="Unassembled WGS sequence"/>
</dbReference>
<sequence length="559" mass="66046">MGKSTMDKDEFLLKDRITEIEKSFVKDGWITIYQSEHQDDNDETLIYCCIVHDEKIEEYLSDRNWVISPGSEGSPAVFGGIGKDSQCTYQKYSEEGFEPFLFRKHFIFSDGSDQYTDVCEDFVNYFKLYEKGHNKQNRSYYFIDDLGELIEVINISSEKVKLKLKYLKEYISIRKVHFSVVFDFMRTAKINFSDFGITPIDEDFKTDKSCYNHLIRSIDFIDVGKKQSWISGKTIFRFDPDKIKSYHFDYEENKYESFIIGYDEDGNEKLLDCKKTNDKYFITTYFKKEVLNKYYNEPSKYKVDGWRVSCSFFSLKIDNNIDDYVAVFLVELSSLPHKEQLHWKQYNIPPQKGISSTYYKTMIEGNWVQQPETPDLLFKHLYVKFNNDWEKKFGWKLYKDLAAEDQHIFTSLHIPPNNNVKAFSEQMLSIIKLTVDRLNEAEIQKNINLEKNDRGITKLEKFLKAAEIEIPDMIIFLRNIYDLRSGLLAHTFSNSNKACKKAMNYFGITKDNYSEVARDIFIKSIYTLTTLDKLFIKNDYIQEEEINSNQKSTDQEQQP</sequence>
<reference evidence="1 2" key="1">
    <citation type="submission" date="2016-11" db="EMBL/GenBank/DDBJ databases">
        <title>Whole genomes of Flavobacteriaceae.</title>
        <authorList>
            <person name="Stine C."/>
            <person name="Li C."/>
            <person name="Tadesse D."/>
        </authorList>
    </citation>
    <scope>NUCLEOTIDE SEQUENCE [LARGE SCALE GENOMIC DNA]</scope>
    <source>
        <strain evidence="1 2">ATCC 29551</strain>
    </source>
</reference>
<keyword evidence="2" id="KW-1185">Reference proteome</keyword>
<evidence type="ECO:0000313" key="2">
    <source>
        <dbReference type="Proteomes" id="UP000198424"/>
    </source>
</evidence>
<comment type="caution">
    <text evidence="1">The sequence shown here is derived from an EMBL/GenBank/DDBJ whole genome shotgun (WGS) entry which is preliminary data.</text>
</comment>
<name>A0ABX4CGP2_FLAHY</name>
<gene>
    <name evidence="1" type="ORF">B0A62_13070</name>
</gene>
<protein>
    <recommendedName>
        <fullName evidence="3">ApeA N-terminal domain-containing protein</fullName>
    </recommendedName>
</protein>
<accession>A0ABX4CGP2</accession>
<evidence type="ECO:0000313" key="1">
    <source>
        <dbReference type="EMBL" id="OXA93676.1"/>
    </source>
</evidence>
<organism evidence="1 2">
    <name type="scientific">Flavobacterium hydatis</name>
    <name type="common">Cytophaga aquatilis</name>
    <dbReference type="NCBI Taxonomy" id="991"/>
    <lineage>
        <taxon>Bacteria</taxon>
        <taxon>Pseudomonadati</taxon>
        <taxon>Bacteroidota</taxon>
        <taxon>Flavobacteriia</taxon>
        <taxon>Flavobacteriales</taxon>
        <taxon>Flavobacteriaceae</taxon>
        <taxon>Flavobacterium</taxon>
    </lineage>
</organism>
<dbReference type="RefSeq" id="WP_205625918.1">
    <property type="nucleotide sequence ID" value="NZ_JBEWQG010000002.1"/>
</dbReference>
<evidence type="ECO:0008006" key="3">
    <source>
        <dbReference type="Google" id="ProtNLM"/>
    </source>
</evidence>
<proteinExistence type="predicted"/>
<dbReference type="EMBL" id="MUGY01000013">
    <property type="protein sequence ID" value="OXA93676.1"/>
    <property type="molecule type" value="Genomic_DNA"/>
</dbReference>